<dbReference type="Proteomes" id="UP000439903">
    <property type="component" value="Unassembled WGS sequence"/>
</dbReference>
<keyword evidence="2" id="KW-1185">Reference proteome</keyword>
<evidence type="ECO:0000313" key="1">
    <source>
        <dbReference type="EMBL" id="KAF0533034.1"/>
    </source>
</evidence>
<gene>
    <name evidence="1" type="ORF">F8M41_010734</name>
</gene>
<accession>A0A8H4AU68</accession>
<organism evidence="1 2">
    <name type="scientific">Gigaspora margarita</name>
    <dbReference type="NCBI Taxonomy" id="4874"/>
    <lineage>
        <taxon>Eukaryota</taxon>
        <taxon>Fungi</taxon>
        <taxon>Fungi incertae sedis</taxon>
        <taxon>Mucoromycota</taxon>
        <taxon>Glomeromycotina</taxon>
        <taxon>Glomeromycetes</taxon>
        <taxon>Diversisporales</taxon>
        <taxon>Gigasporaceae</taxon>
        <taxon>Gigaspora</taxon>
    </lineage>
</organism>
<proteinExistence type="predicted"/>
<evidence type="ECO:0000313" key="2">
    <source>
        <dbReference type="Proteomes" id="UP000439903"/>
    </source>
</evidence>
<name>A0A8H4AU68_GIGMA</name>
<dbReference type="OrthoDB" id="1302145at2759"/>
<dbReference type="EMBL" id="WTPW01000223">
    <property type="protein sequence ID" value="KAF0533034.1"/>
    <property type="molecule type" value="Genomic_DNA"/>
</dbReference>
<protein>
    <submittedName>
        <fullName evidence="1">Uncharacterized protein</fullName>
    </submittedName>
</protein>
<comment type="caution">
    <text evidence="1">The sequence shown here is derived from an EMBL/GenBank/DDBJ whole genome shotgun (WGS) entry which is preliminary data.</text>
</comment>
<reference evidence="1 2" key="1">
    <citation type="journal article" date="2019" name="Environ. Microbiol.">
        <title>At the nexus of three kingdoms: the genome of the mycorrhizal fungus Gigaspora margarita provides insights into plant, endobacterial and fungal interactions.</title>
        <authorList>
            <person name="Venice F."/>
            <person name="Ghignone S."/>
            <person name="Salvioli di Fossalunga A."/>
            <person name="Amselem J."/>
            <person name="Novero M."/>
            <person name="Xianan X."/>
            <person name="Sedzielewska Toro K."/>
            <person name="Morin E."/>
            <person name="Lipzen A."/>
            <person name="Grigoriev I.V."/>
            <person name="Henrissat B."/>
            <person name="Martin F.M."/>
            <person name="Bonfante P."/>
        </authorList>
    </citation>
    <scope>NUCLEOTIDE SEQUENCE [LARGE SCALE GENOMIC DNA]</scope>
    <source>
        <strain evidence="1 2">BEG34</strain>
    </source>
</reference>
<dbReference type="AlphaFoldDB" id="A0A8H4AU68"/>
<sequence length="116" mass="13406">MKLLKILSYKISTLEVVGVQIDSSTIVQILEMSDILLKRLKLDSRISVREEFSILEALKSFCPHYISPYFRIGLSAHLLELIGNLQKLQFLTLWCIIAHQKRAENTNNAVLQKYCR</sequence>